<name>A0A221W5W6_9PSEU</name>
<feature type="region of interest" description="Disordered" evidence="4">
    <location>
        <begin position="1"/>
        <end position="55"/>
    </location>
</feature>
<dbReference type="InterPro" id="IPR018060">
    <property type="entry name" value="HTH_AraC"/>
</dbReference>
<accession>A0A221W5W6</accession>
<keyword evidence="2" id="KW-0238">DNA-binding</keyword>
<dbReference type="EMBL" id="CP022521">
    <property type="protein sequence ID" value="ASO21245.1"/>
    <property type="molecule type" value="Genomic_DNA"/>
</dbReference>
<sequence length="279" mass="30449">MPRPRADETAPAAEGRRETPPLHSALHPWVESVSLDDVGGPTGPRRRRTQPPDPATALVWRTTAEGRSDLLVLGPRTRAAYRAGKELPLCVRLRLRPGHAESLLDVPVDEIADRTVPLRDLWGRQAALLAEELADLGADPPGVLRRLETTLLGRVTDRTGPALDRVRLLRAATARLAGGLRRTPERLGDVARDAGLSERRLRTVFTSAVGLSPRRFARVTRVRTVLAATSAGVDSWSRLAVDAGYYDQSHLTAEFREVMQVTPGRFAAGRLPEAAPCRS</sequence>
<evidence type="ECO:0000256" key="3">
    <source>
        <dbReference type="ARBA" id="ARBA00023163"/>
    </source>
</evidence>
<dbReference type="AlphaFoldDB" id="A0A221W5W6"/>
<evidence type="ECO:0000259" key="5">
    <source>
        <dbReference type="PROSITE" id="PS01124"/>
    </source>
</evidence>
<evidence type="ECO:0000256" key="1">
    <source>
        <dbReference type="ARBA" id="ARBA00023015"/>
    </source>
</evidence>
<dbReference type="Gene3D" id="1.10.10.60">
    <property type="entry name" value="Homeodomain-like"/>
    <property type="match status" value="1"/>
</dbReference>
<evidence type="ECO:0000256" key="4">
    <source>
        <dbReference type="SAM" id="MobiDB-lite"/>
    </source>
</evidence>
<dbReference type="SMART" id="SM00342">
    <property type="entry name" value="HTH_ARAC"/>
    <property type="match status" value="1"/>
</dbReference>
<dbReference type="InterPro" id="IPR050204">
    <property type="entry name" value="AraC_XylS_family_regulators"/>
</dbReference>
<feature type="compositionally biased region" description="Basic and acidic residues" evidence="4">
    <location>
        <begin position="1"/>
        <end position="20"/>
    </location>
</feature>
<reference evidence="6 7" key="1">
    <citation type="submission" date="2017-07" db="EMBL/GenBank/DDBJ databases">
        <title>Complete genome sequence of Actinoalloteichus hoggarensis DSM 45943, type strain of Actinoalloteichus hoggarensis.</title>
        <authorList>
            <person name="Ruckert C."/>
            <person name="Nouioui I."/>
            <person name="Willmese J."/>
            <person name="van Wezel G."/>
            <person name="Klenk H.-P."/>
            <person name="Kalinowski J."/>
            <person name="Zotchev S.B."/>
        </authorList>
    </citation>
    <scope>NUCLEOTIDE SEQUENCE [LARGE SCALE GENOMIC DNA]</scope>
    <source>
        <strain evidence="6 7">DSM 45943</strain>
    </source>
</reference>
<keyword evidence="3" id="KW-0804">Transcription</keyword>
<dbReference type="GO" id="GO:0003700">
    <property type="term" value="F:DNA-binding transcription factor activity"/>
    <property type="evidence" value="ECO:0007669"/>
    <property type="project" value="InterPro"/>
</dbReference>
<dbReference type="Proteomes" id="UP000204221">
    <property type="component" value="Chromosome"/>
</dbReference>
<dbReference type="GO" id="GO:0043565">
    <property type="term" value="F:sequence-specific DNA binding"/>
    <property type="evidence" value="ECO:0007669"/>
    <property type="project" value="InterPro"/>
</dbReference>
<dbReference type="Pfam" id="PF12833">
    <property type="entry name" value="HTH_18"/>
    <property type="match status" value="1"/>
</dbReference>
<dbReference type="PROSITE" id="PS01124">
    <property type="entry name" value="HTH_ARAC_FAMILY_2"/>
    <property type="match status" value="1"/>
</dbReference>
<dbReference type="KEGG" id="ahg:AHOG_18100"/>
<keyword evidence="1" id="KW-0805">Transcription regulation</keyword>
<gene>
    <name evidence="6" type="ORF">AHOG_18100</name>
</gene>
<dbReference type="OrthoDB" id="2559672at2"/>
<dbReference type="PANTHER" id="PTHR46796">
    <property type="entry name" value="HTH-TYPE TRANSCRIPTIONAL ACTIVATOR RHAS-RELATED"/>
    <property type="match status" value="1"/>
</dbReference>
<proteinExistence type="predicted"/>
<protein>
    <submittedName>
        <fullName evidence="6">Helix-turn-helix domain protein</fullName>
    </submittedName>
</protein>
<feature type="domain" description="HTH araC/xylS-type" evidence="5">
    <location>
        <begin position="170"/>
        <end position="269"/>
    </location>
</feature>
<evidence type="ECO:0000313" key="6">
    <source>
        <dbReference type="EMBL" id="ASO21245.1"/>
    </source>
</evidence>
<evidence type="ECO:0000256" key="2">
    <source>
        <dbReference type="ARBA" id="ARBA00023125"/>
    </source>
</evidence>
<keyword evidence="7" id="KW-1185">Reference proteome</keyword>
<dbReference type="PANTHER" id="PTHR46796:SF15">
    <property type="entry name" value="BLL1074 PROTEIN"/>
    <property type="match status" value="1"/>
</dbReference>
<organism evidence="6 7">
    <name type="scientific">Actinoalloteichus hoggarensis</name>
    <dbReference type="NCBI Taxonomy" id="1470176"/>
    <lineage>
        <taxon>Bacteria</taxon>
        <taxon>Bacillati</taxon>
        <taxon>Actinomycetota</taxon>
        <taxon>Actinomycetes</taxon>
        <taxon>Pseudonocardiales</taxon>
        <taxon>Pseudonocardiaceae</taxon>
        <taxon>Actinoalloteichus</taxon>
    </lineage>
</organism>
<evidence type="ECO:0000313" key="7">
    <source>
        <dbReference type="Proteomes" id="UP000204221"/>
    </source>
</evidence>